<feature type="compositionally biased region" description="Basic and acidic residues" evidence="1">
    <location>
        <begin position="159"/>
        <end position="173"/>
    </location>
</feature>
<evidence type="ECO:0000313" key="3">
    <source>
        <dbReference type="Proteomes" id="UP000693970"/>
    </source>
</evidence>
<reference evidence="2" key="2">
    <citation type="submission" date="2021-04" db="EMBL/GenBank/DDBJ databases">
        <authorList>
            <person name="Podell S."/>
        </authorList>
    </citation>
    <scope>NUCLEOTIDE SEQUENCE</scope>
    <source>
        <strain evidence="2">Hildebrandi</strain>
    </source>
</reference>
<dbReference type="OrthoDB" id="55390at2759"/>
<feature type="region of interest" description="Disordered" evidence="1">
    <location>
        <begin position="134"/>
        <end position="180"/>
    </location>
</feature>
<accession>A0A9K3M2S3</accession>
<name>A0A9K3M2S3_9STRA</name>
<gene>
    <name evidence="2" type="ORF">IV203_033947</name>
</gene>
<dbReference type="AlphaFoldDB" id="A0A9K3M2S3"/>
<proteinExistence type="predicted"/>
<dbReference type="Proteomes" id="UP000693970">
    <property type="component" value="Unassembled WGS sequence"/>
</dbReference>
<feature type="region of interest" description="Disordered" evidence="1">
    <location>
        <begin position="206"/>
        <end position="242"/>
    </location>
</feature>
<keyword evidence="3" id="KW-1185">Reference proteome</keyword>
<evidence type="ECO:0000313" key="2">
    <source>
        <dbReference type="EMBL" id="KAG7373223.1"/>
    </source>
</evidence>
<evidence type="ECO:0000256" key="1">
    <source>
        <dbReference type="SAM" id="MobiDB-lite"/>
    </source>
</evidence>
<dbReference type="EMBL" id="JAGRRH010000002">
    <property type="protein sequence ID" value="KAG7373223.1"/>
    <property type="molecule type" value="Genomic_DNA"/>
</dbReference>
<organism evidence="2 3">
    <name type="scientific">Nitzschia inconspicua</name>
    <dbReference type="NCBI Taxonomy" id="303405"/>
    <lineage>
        <taxon>Eukaryota</taxon>
        <taxon>Sar</taxon>
        <taxon>Stramenopiles</taxon>
        <taxon>Ochrophyta</taxon>
        <taxon>Bacillariophyta</taxon>
        <taxon>Bacillariophyceae</taxon>
        <taxon>Bacillariophycidae</taxon>
        <taxon>Bacillariales</taxon>
        <taxon>Bacillariaceae</taxon>
        <taxon>Nitzschia</taxon>
    </lineage>
</organism>
<reference evidence="2" key="1">
    <citation type="journal article" date="2021" name="Sci. Rep.">
        <title>Diploid genomic architecture of Nitzschia inconspicua, an elite biomass production diatom.</title>
        <authorList>
            <person name="Oliver A."/>
            <person name="Podell S."/>
            <person name="Pinowska A."/>
            <person name="Traller J.C."/>
            <person name="Smith S.R."/>
            <person name="McClure R."/>
            <person name="Beliaev A."/>
            <person name="Bohutskyi P."/>
            <person name="Hill E.A."/>
            <person name="Rabines A."/>
            <person name="Zheng H."/>
            <person name="Allen L.Z."/>
            <person name="Kuo A."/>
            <person name="Grigoriev I.V."/>
            <person name="Allen A.E."/>
            <person name="Hazlebeck D."/>
            <person name="Allen E.E."/>
        </authorList>
    </citation>
    <scope>NUCLEOTIDE SEQUENCE</scope>
    <source>
        <strain evidence="2">Hildebrandi</strain>
    </source>
</reference>
<comment type="caution">
    <text evidence="2">The sequence shown here is derived from an EMBL/GenBank/DDBJ whole genome shotgun (WGS) entry which is preliminary data.</text>
</comment>
<protein>
    <submittedName>
        <fullName evidence="2">Uncharacterized protein</fullName>
    </submittedName>
</protein>
<feature type="compositionally biased region" description="Basic and acidic residues" evidence="1">
    <location>
        <begin position="143"/>
        <end position="152"/>
    </location>
</feature>
<sequence length="332" mass="38052">MVSPLWNQITTCLSPSCKEEERNAVLQLRRALKVKKEEGDWCNEKNLIDKKEEFGKVVPSIASSTTLSCSESNSSVFQKEKETMVFKTTDRVGRTKVALKKNDVQANIHRKTNQLVQAISPYDELPVMQDLFDQLSPNPTVSKHLEQREVPQHRTQSMTKEKQDQQEQQRDPPMKTSPYFEHDFYMSSYTGAHDVPTMIEIPRIPTKSEEESELTLNGTWKGSDCTADDRGPRSLTPHPSFEEVEPTDVDFQYLFQAGMTADEELWPSDEERICKTILPKNKDTSFWTKGSMNIWDLEGDDDDEFGIEVALSNRRKIIGKKKSGRSKSMAMF</sequence>